<name>A0AAN7HA73_9PEZI</name>
<comment type="similarity">
    <text evidence="1">Belongs to the Gfa family.</text>
</comment>
<evidence type="ECO:0000256" key="2">
    <source>
        <dbReference type="ARBA" id="ARBA00022723"/>
    </source>
</evidence>
<dbReference type="GO" id="GO:0016846">
    <property type="term" value="F:carbon-sulfur lyase activity"/>
    <property type="evidence" value="ECO:0007669"/>
    <property type="project" value="InterPro"/>
</dbReference>
<gene>
    <name evidence="6" type="ORF">C8A03DRAFT_16011</name>
</gene>
<dbReference type="PANTHER" id="PTHR33337">
    <property type="entry name" value="GFA DOMAIN-CONTAINING PROTEIN"/>
    <property type="match status" value="1"/>
</dbReference>
<evidence type="ECO:0000313" key="6">
    <source>
        <dbReference type="EMBL" id="KAK4237437.1"/>
    </source>
</evidence>
<evidence type="ECO:0000256" key="4">
    <source>
        <dbReference type="ARBA" id="ARBA00023239"/>
    </source>
</evidence>
<dbReference type="GO" id="GO:0046872">
    <property type="term" value="F:metal ion binding"/>
    <property type="evidence" value="ECO:0007669"/>
    <property type="project" value="UniProtKB-KW"/>
</dbReference>
<evidence type="ECO:0000256" key="1">
    <source>
        <dbReference type="ARBA" id="ARBA00005495"/>
    </source>
</evidence>
<dbReference type="PANTHER" id="PTHR33337:SF40">
    <property type="entry name" value="CENP-V_GFA DOMAIN-CONTAINING PROTEIN-RELATED"/>
    <property type="match status" value="1"/>
</dbReference>
<sequence length="175" mass="19139">MAPSFPTPNVITGSCLCGCLRYRVDLPANHNFETFAPHNACQCTQFRKQIVPLFFAAHMVAPASTAFRFTTPTTTLQTYRASDAGERVICTECWSFICRKPTNKENDFVCFTLGTVDPLYLFNEGADGAELPHDGFGLALANGSGQHFWCRNEIKGLRMGLSCSAKGGAGGVWWA</sequence>
<dbReference type="Gene3D" id="2.170.150.70">
    <property type="match status" value="1"/>
</dbReference>
<comment type="caution">
    <text evidence="6">The sequence shown here is derived from an EMBL/GenBank/DDBJ whole genome shotgun (WGS) entry which is preliminary data.</text>
</comment>
<evidence type="ECO:0000313" key="7">
    <source>
        <dbReference type="Proteomes" id="UP001303760"/>
    </source>
</evidence>
<dbReference type="InterPro" id="IPR006913">
    <property type="entry name" value="CENP-V/GFA"/>
</dbReference>
<keyword evidence="4" id="KW-0456">Lyase</keyword>
<evidence type="ECO:0000256" key="3">
    <source>
        <dbReference type="ARBA" id="ARBA00022833"/>
    </source>
</evidence>
<reference evidence="6" key="1">
    <citation type="journal article" date="2023" name="Mol. Phylogenet. Evol.">
        <title>Genome-scale phylogeny and comparative genomics of the fungal order Sordariales.</title>
        <authorList>
            <person name="Hensen N."/>
            <person name="Bonometti L."/>
            <person name="Westerberg I."/>
            <person name="Brannstrom I.O."/>
            <person name="Guillou S."/>
            <person name="Cros-Aarteil S."/>
            <person name="Calhoun S."/>
            <person name="Haridas S."/>
            <person name="Kuo A."/>
            <person name="Mondo S."/>
            <person name="Pangilinan J."/>
            <person name="Riley R."/>
            <person name="LaButti K."/>
            <person name="Andreopoulos B."/>
            <person name="Lipzen A."/>
            <person name="Chen C."/>
            <person name="Yan M."/>
            <person name="Daum C."/>
            <person name="Ng V."/>
            <person name="Clum A."/>
            <person name="Steindorff A."/>
            <person name="Ohm R.A."/>
            <person name="Martin F."/>
            <person name="Silar P."/>
            <person name="Natvig D.O."/>
            <person name="Lalanne C."/>
            <person name="Gautier V."/>
            <person name="Ament-Velasquez S.L."/>
            <person name="Kruys A."/>
            <person name="Hutchinson M.I."/>
            <person name="Powell A.J."/>
            <person name="Barry K."/>
            <person name="Miller A.N."/>
            <person name="Grigoriev I.V."/>
            <person name="Debuchy R."/>
            <person name="Gladieux P."/>
            <person name="Hiltunen Thoren M."/>
            <person name="Johannesson H."/>
        </authorList>
    </citation>
    <scope>NUCLEOTIDE SEQUENCE</scope>
    <source>
        <strain evidence="6">CBS 532.94</strain>
    </source>
</reference>
<keyword evidence="7" id="KW-1185">Reference proteome</keyword>
<protein>
    <recommendedName>
        <fullName evidence="5">CENP-V/GFA domain-containing protein</fullName>
    </recommendedName>
</protein>
<proteinExistence type="inferred from homology"/>
<dbReference type="SUPFAM" id="SSF51316">
    <property type="entry name" value="Mss4-like"/>
    <property type="match status" value="1"/>
</dbReference>
<accession>A0AAN7HA73</accession>
<dbReference type="Proteomes" id="UP001303760">
    <property type="component" value="Unassembled WGS sequence"/>
</dbReference>
<dbReference type="AlphaFoldDB" id="A0AAN7HA73"/>
<keyword evidence="2" id="KW-0479">Metal-binding</keyword>
<dbReference type="InterPro" id="IPR011057">
    <property type="entry name" value="Mss4-like_sf"/>
</dbReference>
<reference evidence="6" key="2">
    <citation type="submission" date="2023-05" db="EMBL/GenBank/DDBJ databases">
        <authorList>
            <consortium name="Lawrence Berkeley National Laboratory"/>
            <person name="Steindorff A."/>
            <person name="Hensen N."/>
            <person name="Bonometti L."/>
            <person name="Westerberg I."/>
            <person name="Brannstrom I.O."/>
            <person name="Guillou S."/>
            <person name="Cros-Aarteil S."/>
            <person name="Calhoun S."/>
            <person name="Haridas S."/>
            <person name="Kuo A."/>
            <person name="Mondo S."/>
            <person name="Pangilinan J."/>
            <person name="Riley R."/>
            <person name="Labutti K."/>
            <person name="Andreopoulos B."/>
            <person name="Lipzen A."/>
            <person name="Chen C."/>
            <person name="Yanf M."/>
            <person name="Daum C."/>
            <person name="Ng V."/>
            <person name="Clum A."/>
            <person name="Ohm R."/>
            <person name="Martin F."/>
            <person name="Silar P."/>
            <person name="Natvig D."/>
            <person name="Lalanne C."/>
            <person name="Gautier V."/>
            <person name="Ament-Velasquez S.L."/>
            <person name="Kruys A."/>
            <person name="Hutchinson M.I."/>
            <person name="Powell A.J."/>
            <person name="Barry K."/>
            <person name="Miller A.N."/>
            <person name="Grigoriev I.V."/>
            <person name="Debuchy R."/>
            <person name="Gladieux P."/>
            <person name="Thoren M.H."/>
            <person name="Johannesson H."/>
        </authorList>
    </citation>
    <scope>NUCLEOTIDE SEQUENCE</scope>
    <source>
        <strain evidence="6">CBS 532.94</strain>
    </source>
</reference>
<feature type="domain" description="CENP-V/GFA" evidence="5">
    <location>
        <begin position="11"/>
        <end position="134"/>
    </location>
</feature>
<evidence type="ECO:0000259" key="5">
    <source>
        <dbReference type="PROSITE" id="PS51891"/>
    </source>
</evidence>
<dbReference type="PROSITE" id="PS51891">
    <property type="entry name" value="CENP_V_GFA"/>
    <property type="match status" value="1"/>
</dbReference>
<keyword evidence="3" id="KW-0862">Zinc</keyword>
<dbReference type="Pfam" id="PF04828">
    <property type="entry name" value="GFA"/>
    <property type="match status" value="1"/>
</dbReference>
<dbReference type="EMBL" id="MU860138">
    <property type="protein sequence ID" value="KAK4237437.1"/>
    <property type="molecule type" value="Genomic_DNA"/>
</dbReference>
<organism evidence="6 7">
    <name type="scientific">Achaetomium macrosporum</name>
    <dbReference type="NCBI Taxonomy" id="79813"/>
    <lineage>
        <taxon>Eukaryota</taxon>
        <taxon>Fungi</taxon>
        <taxon>Dikarya</taxon>
        <taxon>Ascomycota</taxon>
        <taxon>Pezizomycotina</taxon>
        <taxon>Sordariomycetes</taxon>
        <taxon>Sordariomycetidae</taxon>
        <taxon>Sordariales</taxon>
        <taxon>Chaetomiaceae</taxon>
        <taxon>Achaetomium</taxon>
    </lineage>
</organism>